<name>A0A0D7AXZ6_9AGAR</name>
<dbReference type="Proteomes" id="UP000054007">
    <property type="component" value="Unassembled WGS sequence"/>
</dbReference>
<organism evidence="1 2">
    <name type="scientific">Cylindrobasidium torrendii FP15055 ss-10</name>
    <dbReference type="NCBI Taxonomy" id="1314674"/>
    <lineage>
        <taxon>Eukaryota</taxon>
        <taxon>Fungi</taxon>
        <taxon>Dikarya</taxon>
        <taxon>Basidiomycota</taxon>
        <taxon>Agaricomycotina</taxon>
        <taxon>Agaricomycetes</taxon>
        <taxon>Agaricomycetidae</taxon>
        <taxon>Agaricales</taxon>
        <taxon>Marasmiineae</taxon>
        <taxon>Physalacriaceae</taxon>
        <taxon>Cylindrobasidium</taxon>
    </lineage>
</organism>
<proteinExistence type="predicted"/>
<evidence type="ECO:0000313" key="1">
    <source>
        <dbReference type="EMBL" id="KIY63223.1"/>
    </source>
</evidence>
<dbReference type="EMBL" id="KN880712">
    <property type="protein sequence ID" value="KIY63223.1"/>
    <property type="molecule type" value="Genomic_DNA"/>
</dbReference>
<reference evidence="1 2" key="1">
    <citation type="journal article" date="2015" name="Fungal Genet. Biol.">
        <title>Evolution of novel wood decay mechanisms in Agaricales revealed by the genome sequences of Fistulina hepatica and Cylindrobasidium torrendii.</title>
        <authorList>
            <person name="Floudas D."/>
            <person name="Held B.W."/>
            <person name="Riley R."/>
            <person name="Nagy L.G."/>
            <person name="Koehler G."/>
            <person name="Ransdell A.S."/>
            <person name="Younus H."/>
            <person name="Chow J."/>
            <person name="Chiniquy J."/>
            <person name="Lipzen A."/>
            <person name="Tritt A."/>
            <person name="Sun H."/>
            <person name="Haridas S."/>
            <person name="LaButti K."/>
            <person name="Ohm R.A."/>
            <person name="Kues U."/>
            <person name="Blanchette R.A."/>
            <person name="Grigoriev I.V."/>
            <person name="Minto R.E."/>
            <person name="Hibbett D.S."/>
        </authorList>
    </citation>
    <scope>NUCLEOTIDE SEQUENCE [LARGE SCALE GENOMIC DNA]</scope>
    <source>
        <strain evidence="1 2">FP15055 ss-10</strain>
    </source>
</reference>
<keyword evidence="2" id="KW-1185">Reference proteome</keyword>
<dbReference type="OrthoDB" id="3198848at2759"/>
<sequence>MSDAFPVKSTAVSSQEIPEIITYRFENNTVYVKPLTDYEAAKALAIREFPCLAGQDIFFSLNTTTDDDKETHETRIAPEAWGAALRTLRTATSVVDVKVVELPTYRAEEKSVQRFRGSQAKRSGPGRRLSIGRVVKRLLCMN</sequence>
<dbReference type="AlphaFoldDB" id="A0A0D7AXZ6"/>
<evidence type="ECO:0000313" key="2">
    <source>
        <dbReference type="Proteomes" id="UP000054007"/>
    </source>
</evidence>
<gene>
    <name evidence="1" type="ORF">CYLTODRAFT_145990</name>
</gene>
<protein>
    <submittedName>
        <fullName evidence="1">Uncharacterized protein</fullName>
    </submittedName>
</protein>
<accession>A0A0D7AXZ6</accession>